<protein>
    <submittedName>
        <fullName evidence="1">Uncharacterized protein</fullName>
    </submittedName>
</protein>
<dbReference type="InterPro" id="IPR029034">
    <property type="entry name" value="Cystine-knot_cytokine"/>
</dbReference>
<reference evidence="1" key="1">
    <citation type="journal article" date="2017" name="Appl. Environ. Microbiol.">
        <title>Molecular characterization of an Endozoicomonas-like organism causing infection in king scallop Pecten maximus L.</title>
        <authorList>
            <person name="Cano I."/>
            <person name="van Aerle R."/>
            <person name="Ross S."/>
            <person name="Verner-Jeffreys D.W."/>
            <person name="Paley R.K."/>
            <person name="Rimmer G."/>
            <person name="Ryder D."/>
            <person name="Hooper P."/>
            <person name="Stone D."/>
            <person name="Feist S.W."/>
        </authorList>
    </citation>
    <scope>NUCLEOTIDE SEQUENCE</scope>
</reference>
<dbReference type="SUPFAM" id="SSF57501">
    <property type="entry name" value="Cystine-knot cytokines"/>
    <property type="match status" value="1"/>
</dbReference>
<name>A0A2H9T5I7_9ZZZZ</name>
<comment type="caution">
    <text evidence="1">The sequence shown here is derived from an EMBL/GenBank/DDBJ whole genome shotgun (WGS) entry which is preliminary data.</text>
</comment>
<sequence>MLLESLYAAVLTGLLMSGNSGMHIEQNGKNSESKYYDAVGRNSHSNKVLLQGDATFVASPAIMKFGYLDENLDSLFNEYTKGIEYKENCFLTTVRDLIENLSGSFIENILIDSLIEYELEACGLQLRKTYLSQPKYTRKKIIHDLEKKESQALEIGVFLPTREAMDMEGETYLGWVMSWFYGRNNPLEKRIKSCAAKDYFLGKNKVRRKVLPYYPESMMQFNVRQAIGRCKKSDTWNDRLTQGRRRGCCRPKAFEDLIVIYVYSNGEVELVRFENMIVKDSACF</sequence>
<proteinExistence type="predicted"/>
<dbReference type="AlphaFoldDB" id="A0A2H9T5I7"/>
<evidence type="ECO:0000313" key="1">
    <source>
        <dbReference type="EMBL" id="PJE78483.1"/>
    </source>
</evidence>
<gene>
    <name evidence="1" type="ORF">CI610_02575</name>
</gene>
<accession>A0A2H9T5I7</accession>
<dbReference type="EMBL" id="NSIT01000172">
    <property type="protein sequence ID" value="PJE78483.1"/>
    <property type="molecule type" value="Genomic_DNA"/>
</dbReference>
<organism evidence="1">
    <name type="scientific">invertebrate metagenome</name>
    <dbReference type="NCBI Taxonomy" id="1711999"/>
    <lineage>
        <taxon>unclassified sequences</taxon>
        <taxon>metagenomes</taxon>
        <taxon>organismal metagenomes</taxon>
    </lineage>
</organism>